<dbReference type="InterPro" id="IPR016162">
    <property type="entry name" value="Ald_DH_N"/>
</dbReference>
<reference evidence="5 6" key="1">
    <citation type="submission" date="2018-12" db="EMBL/GenBank/DDBJ databases">
        <authorList>
            <consortium name="Pathogen Informatics"/>
        </authorList>
    </citation>
    <scope>NUCLEOTIDE SEQUENCE [LARGE SCALE GENOMIC DNA]</scope>
    <source>
        <strain evidence="5 6">NCTC12967</strain>
    </source>
</reference>
<dbReference type="GO" id="GO:0006210">
    <property type="term" value="P:thymine catabolic process"/>
    <property type="evidence" value="ECO:0007669"/>
    <property type="project" value="TreeGrafter"/>
</dbReference>
<dbReference type="EMBL" id="LR134406">
    <property type="protein sequence ID" value="VEH68941.1"/>
    <property type="molecule type" value="Genomic_DNA"/>
</dbReference>
<evidence type="ECO:0000256" key="1">
    <source>
        <dbReference type="ARBA" id="ARBA00013048"/>
    </source>
</evidence>
<dbReference type="GO" id="GO:0004491">
    <property type="term" value="F:methylmalonate-semialdehyde dehydrogenase (acylating, NAD) activity"/>
    <property type="evidence" value="ECO:0007669"/>
    <property type="project" value="UniProtKB-EC"/>
</dbReference>
<dbReference type="InterPro" id="IPR016163">
    <property type="entry name" value="Ald_DH_C"/>
</dbReference>
<dbReference type="Pfam" id="PF00171">
    <property type="entry name" value="Aldedh"/>
    <property type="match status" value="1"/>
</dbReference>
<dbReference type="InterPro" id="IPR015590">
    <property type="entry name" value="Aldehyde_DH_dom"/>
</dbReference>
<evidence type="ECO:0000256" key="2">
    <source>
        <dbReference type="ARBA" id="ARBA00023002"/>
    </source>
</evidence>
<dbReference type="Proteomes" id="UP000273044">
    <property type="component" value="Chromosome"/>
</dbReference>
<dbReference type="GO" id="GO:0006574">
    <property type="term" value="P:L-valine catabolic process"/>
    <property type="evidence" value="ECO:0007669"/>
    <property type="project" value="TreeGrafter"/>
</dbReference>
<dbReference type="Gene3D" id="3.40.309.10">
    <property type="entry name" value="Aldehyde Dehydrogenase, Chain A, domain 2"/>
    <property type="match status" value="1"/>
</dbReference>
<feature type="domain" description="Aldehyde dehydrogenase" evidence="4">
    <location>
        <begin position="107"/>
        <end position="566"/>
    </location>
</feature>
<sequence>MKATPVVSTNFYDPRREPVRTRPARATPIAASWRNSRRRVIVCTKLPAVPAVGPADWTDPNAVQSALLPVGDEAIRRTSLNAPETRERYMTKITHWIDGAPYEGQPSHTIPVENPATGKVVGELISASPADLDHAVASAKAAQKKWAKVSLAKRTAIMFKMRELVLAHQDELAKAIVEEHGKDYSDAIGEIQRGRETLDFACGINVALKGEYSSDISTGVDIHTIRQPVGVVAGICPFNFPVMVPMWMHPIAVAAGNAFILKPASPTPTASLIIARLYKEAGLPDGVFNVLAGDRNLVSNILTHPGIDAISFVGSTPVAHVIQDTGVAHGKRVQALGGANNHAIVLPDADLEFAAQHISAAAFGAAGERCMALPVVVAVGGIADKLAELVAANGAKIKVGFGLDEGVQMGPVITAKARDRIVGLIDDAEKRGAKVALDGRGLKVEGYEGGFWLGPTVLTHVPLDAPAYKEEIFGPVLCIVDAENYAEAIEIVNASEFGNGAAIFTNDGGYARRFQLDVEAGMVGVNVPIPTPVAYYSFGGWKESLLGDTHIHGPEGVHFYTRAKAITTRWPSESGAYAATMSFQREE</sequence>
<organism evidence="5 6">
    <name type="scientific">Arachnia propionica</name>
    <dbReference type="NCBI Taxonomy" id="1750"/>
    <lineage>
        <taxon>Bacteria</taxon>
        <taxon>Bacillati</taxon>
        <taxon>Actinomycetota</taxon>
        <taxon>Actinomycetes</taxon>
        <taxon>Propionibacteriales</taxon>
        <taxon>Propionibacteriaceae</taxon>
        <taxon>Arachnia</taxon>
    </lineage>
</organism>
<dbReference type="FunFam" id="3.40.309.10:FF:000002">
    <property type="entry name" value="Methylmalonate-semialdehyde dehydrogenase (Acylating)"/>
    <property type="match status" value="1"/>
</dbReference>
<dbReference type="NCBIfam" id="TIGR01722">
    <property type="entry name" value="MMSDH"/>
    <property type="match status" value="1"/>
</dbReference>
<evidence type="ECO:0000313" key="5">
    <source>
        <dbReference type="EMBL" id="VEH68941.1"/>
    </source>
</evidence>
<dbReference type="Gene3D" id="3.40.605.10">
    <property type="entry name" value="Aldehyde Dehydrogenase, Chain A, domain 1"/>
    <property type="match status" value="1"/>
</dbReference>
<dbReference type="CDD" id="cd07085">
    <property type="entry name" value="ALDH_F6_MMSDH"/>
    <property type="match status" value="1"/>
</dbReference>
<evidence type="ECO:0000259" key="4">
    <source>
        <dbReference type="Pfam" id="PF00171"/>
    </source>
</evidence>
<gene>
    <name evidence="5" type="primary">mmsA</name>
    <name evidence="5" type="ORF">NCTC12967_00204</name>
</gene>
<evidence type="ECO:0000313" key="6">
    <source>
        <dbReference type="Proteomes" id="UP000273044"/>
    </source>
</evidence>
<dbReference type="AlphaFoldDB" id="A0A3S4TYA2"/>
<keyword evidence="3" id="KW-0520">NAD</keyword>
<dbReference type="PANTHER" id="PTHR43866">
    <property type="entry name" value="MALONATE-SEMIALDEHYDE DEHYDROGENASE"/>
    <property type="match status" value="1"/>
</dbReference>
<dbReference type="InterPro" id="IPR016161">
    <property type="entry name" value="Ald_DH/histidinol_DH"/>
</dbReference>
<evidence type="ECO:0000256" key="3">
    <source>
        <dbReference type="ARBA" id="ARBA00023027"/>
    </source>
</evidence>
<dbReference type="InterPro" id="IPR010061">
    <property type="entry name" value="MeMal-semiAld_DH"/>
</dbReference>
<accession>A0A3S4TYA2</accession>
<dbReference type="EC" id="1.2.1.27" evidence="1"/>
<proteinExistence type="predicted"/>
<name>A0A3S4TYA2_9ACTN</name>
<dbReference type="SUPFAM" id="SSF53720">
    <property type="entry name" value="ALDH-like"/>
    <property type="match status" value="1"/>
</dbReference>
<dbReference type="PANTHER" id="PTHR43866:SF4">
    <property type="entry name" value="MALONATE-SEMIALDEHYDE DEHYDROGENASE"/>
    <property type="match status" value="1"/>
</dbReference>
<keyword evidence="6" id="KW-1185">Reference proteome</keyword>
<dbReference type="FunFam" id="3.40.605.10:FF:000003">
    <property type="entry name" value="Methylmalonate-semialdehyde dehydrogenase [acylating]"/>
    <property type="match status" value="1"/>
</dbReference>
<protein>
    <recommendedName>
        <fullName evidence="1">methylmalonate-semialdehyde dehydrogenase (CoA acylating)</fullName>
        <ecNumber evidence="1">1.2.1.27</ecNumber>
    </recommendedName>
</protein>
<keyword evidence="2 5" id="KW-0560">Oxidoreductase</keyword>